<dbReference type="Pfam" id="PF13359">
    <property type="entry name" value="DDE_Tnp_4"/>
    <property type="match status" value="1"/>
</dbReference>
<name>A0ABD3XWC5_SINWO</name>
<reference evidence="9 10" key="1">
    <citation type="submission" date="2024-11" db="EMBL/GenBank/DDBJ databases">
        <title>Chromosome-level genome assembly of the freshwater bivalve Anodonta woodiana.</title>
        <authorList>
            <person name="Chen X."/>
        </authorList>
    </citation>
    <scope>NUCLEOTIDE SEQUENCE [LARGE SCALE GENOMIC DNA]</scope>
    <source>
        <strain evidence="9">MN2024</strain>
        <tissue evidence="9">Gills</tissue>
    </source>
</reference>
<dbReference type="Proteomes" id="UP001634394">
    <property type="component" value="Unassembled WGS sequence"/>
</dbReference>
<dbReference type="InterPro" id="IPR006612">
    <property type="entry name" value="THAP_Znf"/>
</dbReference>
<evidence type="ECO:0000256" key="4">
    <source>
        <dbReference type="ARBA" id="ARBA00022833"/>
    </source>
</evidence>
<dbReference type="SUPFAM" id="SSF57716">
    <property type="entry name" value="Glucocorticoid receptor-like (DNA-binding domain)"/>
    <property type="match status" value="1"/>
</dbReference>
<evidence type="ECO:0000256" key="1">
    <source>
        <dbReference type="ARBA" id="ARBA00001968"/>
    </source>
</evidence>
<organism evidence="9 10">
    <name type="scientific">Sinanodonta woodiana</name>
    <name type="common">Chinese pond mussel</name>
    <name type="synonym">Anodonta woodiana</name>
    <dbReference type="NCBI Taxonomy" id="1069815"/>
    <lineage>
        <taxon>Eukaryota</taxon>
        <taxon>Metazoa</taxon>
        <taxon>Spiralia</taxon>
        <taxon>Lophotrochozoa</taxon>
        <taxon>Mollusca</taxon>
        <taxon>Bivalvia</taxon>
        <taxon>Autobranchia</taxon>
        <taxon>Heteroconchia</taxon>
        <taxon>Palaeoheterodonta</taxon>
        <taxon>Unionida</taxon>
        <taxon>Unionoidea</taxon>
        <taxon>Unionidae</taxon>
        <taxon>Unioninae</taxon>
        <taxon>Sinanodonta</taxon>
    </lineage>
</organism>
<evidence type="ECO:0000256" key="7">
    <source>
        <dbReference type="SAM" id="MobiDB-lite"/>
    </source>
</evidence>
<comment type="cofactor">
    <cofactor evidence="1">
        <name>a divalent metal cation</name>
        <dbReference type="ChEBI" id="CHEBI:60240"/>
    </cofactor>
</comment>
<comment type="caution">
    <text evidence="9">The sequence shown here is derived from an EMBL/GenBank/DDBJ whole genome shotgun (WGS) entry which is preliminary data.</text>
</comment>
<dbReference type="GO" id="GO:0008270">
    <property type="term" value="F:zinc ion binding"/>
    <property type="evidence" value="ECO:0007669"/>
    <property type="project" value="UniProtKB-KW"/>
</dbReference>
<evidence type="ECO:0000256" key="5">
    <source>
        <dbReference type="ARBA" id="ARBA00023125"/>
    </source>
</evidence>
<evidence type="ECO:0000313" key="10">
    <source>
        <dbReference type="Proteomes" id="UP001634394"/>
    </source>
</evidence>
<dbReference type="AlphaFoldDB" id="A0ABD3XWC5"/>
<dbReference type="Pfam" id="PF13613">
    <property type="entry name" value="HTH_Tnp_4"/>
    <property type="match status" value="1"/>
</dbReference>
<accession>A0ABD3XWC5</accession>
<dbReference type="PANTHER" id="PTHR23080">
    <property type="entry name" value="THAP DOMAIN PROTEIN"/>
    <property type="match status" value="1"/>
</dbReference>
<dbReference type="EMBL" id="JBJQND010000001">
    <property type="protein sequence ID" value="KAL3889698.1"/>
    <property type="molecule type" value="Genomic_DNA"/>
</dbReference>
<evidence type="ECO:0000313" key="9">
    <source>
        <dbReference type="EMBL" id="KAL3889698.1"/>
    </source>
</evidence>
<sequence>MVNYCAIIGCNRTGGKDKVSFFRLPAVITNQGEKMQELSEKRRRLWISRISRSDLQPASYPFIRVCSDHFVNGKPSPLYPEGATDWTPTLNLRHPKCNTEATPTPDRENRLKGRQQKRKTVEAAQSLISLFNDIQDNTETDSKLESDEPEFDCKTCSFEEERVSACGTKTTRASQTDLGCSTLTAMESELNRRTVETMTLKDIVAKTNISEETFKNDDEKVKLYTGLPSFVVLMTLFNFIEPDLTQSANSALSKFQKVILVLMRLKLNLSVQYLANQFKVSQGTVSKTFINTLNVMYVKMQPLIYWPSQEERRLTMPMEFRKYFGLKIAVIIDCFEIFIERPSNLVAHAQTWSSYKHHNTVKYLIGISPQGAISYISQGYGGRASDKFVTNDSGFLEKLQYGDVVLADRGFDIAESVAQASSEVIIPAFTKGKSQLSAVDIEKTRKLAHVRIHVERVIGLVRNKYIILQDTLPLDYLISSDGSTPTIDKIVTVCCALTNMCKSVVPFD</sequence>
<dbReference type="SMART" id="SM00980">
    <property type="entry name" value="THAP"/>
    <property type="match status" value="1"/>
</dbReference>
<dbReference type="PROSITE" id="PS50950">
    <property type="entry name" value="ZF_THAP"/>
    <property type="match status" value="1"/>
</dbReference>
<dbReference type="PANTHER" id="PTHR23080:SF63">
    <property type="entry name" value="TICK TRANSPOSON"/>
    <property type="match status" value="1"/>
</dbReference>
<feature type="domain" description="THAP-type" evidence="8">
    <location>
        <begin position="1"/>
        <end position="91"/>
    </location>
</feature>
<feature type="region of interest" description="Disordered" evidence="7">
    <location>
        <begin position="94"/>
        <end position="118"/>
    </location>
</feature>
<keyword evidence="2" id="KW-0479">Metal-binding</keyword>
<dbReference type="InterPro" id="IPR027806">
    <property type="entry name" value="HARBI1_dom"/>
</dbReference>
<protein>
    <recommendedName>
        <fullName evidence="8">THAP-type domain-containing protein</fullName>
    </recommendedName>
</protein>
<keyword evidence="3 6" id="KW-0863">Zinc-finger</keyword>
<dbReference type="InterPro" id="IPR027805">
    <property type="entry name" value="Transposase_HTH_dom"/>
</dbReference>
<gene>
    <name evidence="9" type="ORF">ACJMK2_002027</name>
</gene>
<evidence type="ECO:0000256" key="3">
    <source>
        <dbReference type="ARBA" id="ARBA00022771"/>
    </source>
</evidence>
<dbReference type="Pfam" id="PF05485">
    <property type="entry name" value="THAP"/>
    <property type="match status" value="1"/>
</dbReference>
<evidence type="ECO:0000256" key="2">
    <source>
        <dbReference type="ARBA" id="ARBA00022723"/>
    </source>
</evidence>
<dbReference type="GO" id="GO:0003677">
    <property type="term" value="F:DNA binding"/>
    <property type="evidence" value="ECO:0007669"/>
    <property type="project" value="UniProtKB-UniRule"/>
</dbReference>
<evidence type="ECO:0000259" key="8">
    <source>
        <dbReference type="PROSITE" id="PS50950"/>
    </source>
</evidence>
<keyword evidence="5 6" id="KW-0238">DNA-binding</keyword>
<keyword evidence="4" id="KW-0862">Zinc</keyword>
<evidence type="ECO:0000256" key="6">
    <source>
        <dbReference type="PROSITE-ProRule" id="PRU00309"/>
    </source>
</evidence>
<keyword evidence="10" id="KW-1185">Reference proteome</keyword>
<proteinExistence type="predicted"/>